<dbReference type="InterPro" id="IPR013857">
    <property type="entry name" value="NADH-UbQ_OxRdtase-assoc_prot30"/>
</dbReference>
<evidence type="ECO:0000313" key="3">
    <source>
        <dbReference type="EMBL" id="PSB04573.1"/>
    </source>
</evidence>
<dbReference type="RefSeq" id="WP_106287206.1">
    <property type="nucleotide sequence ID" value="NZ_CAWNTC010000177.1"/>
</dbReference>
<gene>
    <name evidence="3" type="ORF">C7B64_03175</name>
</gene>
<evidence type="ECO:0000259" key="2">
    <source>
        <dbReference type="Pfam" id="PF08547"/>
    </source>
</evidence>
<proteinExistence type="inferred from homology"/>
<dbReference type="Gene3D" id="2.60.120.430">
    <property type="entry name" value="Galactose-binding lectin"/>
    <property type="match status" value="1"/>
</dbReference>
<name>A0A2T1C8W0_9CYAN</name>
<keyword evidence="4" id="KW-1185">Reference proteome</keyword>
<comment type="similarity">
    <text evidence="1">Belongs to the CIA30 family.</text>
</comment>
<evidence type="ECO:0000256" key="1">
    <source>
        <dbReference type="ARBA" id="ARBA00007884"/>
    </source>
</evidence>
<dbReference type="SUPFAM" id="SSF49785">
    <property type="entry name" value="Galactose-binding domain-like"/>
    <property type="match status" value="1"/>
</dbReference>
<reference evidence="3 4" key="2">
    <citation type="submission" date="2018-03" db="EMBL/GenBank/DDBJ databases">
        <title>The ancient ancestry and fast evolution of plastids.</title>
        <authorList>
            <person name="Moore K.R."/>
            <person name="Magnabosco C."/>
            <person name="Momper L."/>
            <person name="Gold D.A."/>
            <person name="Bosak T."/>
            <person name="Fournier G.P."/>
        </authorList>
    </citation>
    <scope>NUCLEOTIDE SEQUENCE [LARGE SCALE GENOMIC DNA]</scope>
    <source>
        <strain evidence="3 4">CCAP 1448/3</strain>
    </source>
</reference>
<reference evidence="3 4" key="1">
    <citation type="submission" date="2018-02" db="EMBL/GenBank/DDBJ databases">
        <authorList>
            <person name="Cohen D.B."/>
            <person name="Kent A.D."/>
        </authorList>
    </citation>
    <scope>NUCLEOTIDE SEQUENCE [LARGE SCALE GENOMIC DNA]</scope>
    <source>
        <strain evidence="3 4">CCAP 1448/3</strain>
    </source>
</reference>
<dbReference type="GO" id="GO:0010257">
    <property type="term" value="P:NADH dehydrogenase complex assembly"/>
    <property type="evidence" value="ECO:0007669"/>
    <property type="project" value="TreeGrafter"/>
</dbReference>
<dbReference type="OrthoDB" id="442188at2"/>
<dbReference type="Pfam" id="PF08547">
    <property type="entry name" value="CIA30"/>
    <property type="match status" value="1"/>
</dbReference>
<dbReference type="AlphaFoldDB" id="A0A2T1C8W0"/>
<accession>A0A2T1C8W0</accession>
<dbReference type="EMBL" id="PVWJ01000010">
    <property type="protein sequence ID" value="PSB04573.1"/>
    <property type="molecule type" value="Genomic_DNA"/>
</dbReference>
<dbReference type="InterPro" id="IPR039131">
    <property type="entry name" value="NDUFAF1"/>
</dbReference>
<dbReference type="Proteomes" id="UP000238762">
    <property type="component" value="Unassembled WGS sequence"/>
</dbReference>
<protein>
    <recommendedName>
        <fullName evidence="2">NADH:ubiquinone oxidoreductase intermediate-associated protein 30 domain-containing protein</fullName>
    </recommendedName>
</protein>
<dbReference type="InterPro" id="IPR008979">
    <property type="entry name" value="Galactose-bd-like_sf"/>
</dbReference>
<evidence type="ECO:0000313" key="4">
    <source>
        <dbReference type="Proteomes" id="UP000238762"/>
    </source>
</evidence>
<comment type="caution">
    <text evidence="3">The sequence shown here is derived from an EMBL/GenBank/DDBJ whole genome shotgun (WGS) entry which is preliminary data.</text>
</comment>
<feature type="domain" description="NADH:ubiquinone oxidoreductase intermediate-associated protein 30" evidence="2">
    <location>
        <begin position="151"/>
        <end position="317"/>
    </location>
</feature>
<dbReference type="PANTHER" id="PTHR13194">
    <property type="entry name" value="COMPLEX I INTERMEDIATE-ASSOCIATED PROTEIN 30"/>
    <property type="match status" value="1"/>
</dbReference>
<organism evidence="3 4">
    <name type="scientific">Merismopedia glauca CCAP 1448/3</name>
    <dbReference type="NCBI Taxonomy" id="1296344"/>
    <lineage>
        <taxon>Bacteria</taxon>
        <taxon>Bacillati</taxon>
        <taxon>Cyanobacteriota</taxon>
        <taxon>Cyanophyceae</taxon>
        <taxon>Synechococcales</taxon>
        <taxon>Merismopediaceae</taxon>
        <taxon>Merismopedia</taxon>
    </lineage>
</organism>
<dbReference type="PANTHER" id="PTHR13194:SF19">
    <property type="entry name" value="NAD(P)-BINDING ROSSMANN-FOLD SUPERFAMILY PROTEIN"/>
    <property type="match status" value="1"/>
</dbReference>
<sequence length="366" mass="40673">MNVGRFVQTLTYFDVIPLCSWWRRFRGIEQPKTVGVEGVGVILIVGKGHDLDKRIIEEVVNKGCRVRWIHPQMEGTGSAIPLADSVVIANTSPQVETLVLDINNSANLTPDLLTDVESIIYLSHPDLDSGITNLINLADRQLQDRTEKLIFDFTQPSVEISSIWGAIDDVVMGGVSDSNIRMVDGAARFSGNVSTANSGGFASVRTRNLEPRLDLSNYQGIELKVKGDGQRYKLFVRTNAGWDSLAYSYSFDTAYNSWLNVQIPFDRMVAVFRAKTVPSAPSINLSEICAFQIMLSKFEYDGQLNPQFQPGNFSLEIASLKAYGGNKLTQFVLVENGENFSVKQALKNTNLAYKFVQSYESDRICS</sequence>
<dbReference type="GO" id="GO:0051082">
    <property type="term" value="F:unfolded protein binding"/>
    <property type="evidence" value="ECO:0007669"/>
    <property type="project" value="TreeGrafter"/>
</dbReference>